<dbReference type="RefSeq" id="WP_254746658.1">
    <property type="nucleotide sequence ID" value="NZ_JANCLU010000038.1"/>
</dbReference>
<evidence type="ECO:0000313" key="2">
    <source>
        <dbReference type="Proteomes" id="UP001205890"/>
    </source>
</evidence>
<gene>
    <name evidence="1" type="ORF">NK718_21580</name>
</gene>
<protein>
    <submittedName>
        <fullName evidence="1">Uncharacterized protein</fullName>
    </submittedName>
</protein>
<keyword evidence="2" id="KW-1185">Reference proteome</keyword>
<dbReference type="EMBL" id="JANCLU010000038">
    <property type="protein sequence ID" value="MCP8941120.1"/>
    <property type="molecule type" value="Genomic_DNA"/>
</dbReference>
<proteinExistence type="predicted"/>
<organism evidence="1 2">
    <name type="scientific">Alsobacter ponti</name>
    <dbReference type="NCBI Taxonomy" id="2962936"/>
    <lineage>
        <taxon>Bacteria</taxon>
        <taxon>Pseudomonadati</taxon>
        <taxon>Pseudomonadota</taxon>
        <taxon>Alphaproteobacteria</taxon>
        <taxon>Hyphomicrobiales</taxon>
        <taxon>Alsobacteraceae</taxon>
        <taxon>Alsobacter</taxon>
    </lineage>
</organism>
<comment type="caution">
    <text evidence="1">The sequence shown here is derived from an EMBL/GenBank/DDBJ whole genome shotgun (WGS) entry which is preliminary data.</text>
</comment>
<sequence>MMSELRRAAAGDSPPGAAASGFMNSLFNAAKRFKGDQMIQHGSPPFLECSSRGDRRFSALYAEVNGRSIEVQYQSAKVFADGSTGLPWRKAKGRRAVNAEEVAALYLRLWDQYIDENPHLLEILRQASGLSDQFGQPGRVCQATELWRIRNSR</sequence>
<reference evidence="1 2" key="1">
    <citation type="submission" date="2022-07" db="EMBL/GenBank/DDBJ databases">
        <authorList>
            <person name="Li W.-J."/>
            <person name="Deng Q.-Q."/>
        </authorList>
    </citation>
    <scope>NUCLEOTIDE SEQUENCE [LARGE SCALE GENOMIC DNA]</scope>
    <source>
        <strain evidence="1 2">SYSU M60028</strain>
    </source>
</reference>
<dbReference type="Proteomes" id="UP001205890">
    <property type="component" value="Unassembled WGS sequence"/>
</dbReference>
<accession>A0ABT1LK53</accession>
<name>A0ABT1LK53_9HYPH</name>
<evidence type="ECO:0000313" key="1">
    <source>
        <dbReference type="EMBL" id="MCP8941120.1"/>
    </source>
</evidence>